<organism evidence="3 4">
    <name type="scientific">Halomicrobium zhouii</name>
    <dbReference type="NCBI Taxonomy" id="767519"/>
    <lineage>
        <taxon>Archaea</taxon>
        <taxon>Methanobacteriati</taxon>
        <taxon>Methanobacteriota</taxon>
        <taxon>Stenosarchaea group</taxon>
        <taxon>Halobacteria</taxon>
        <taxon>Halobacteriales</taxon>
        <taxon>Haloarculaceae</taxon>
        <taxon>Halomicrobium</taxon>
    </lineage>
</organism>
<feature type="transmembrane region" description="Helical" evidence="2">
    <location>
        <begin position="159"/>
        <end position="178"/>
    </location>
</feature>
<accession>A0A1I6LBV5</accession>
<feature type="region of interest" description="Disordered" evidence="1">
    <location>
        <begin position="1"/>
        <end position="20"/>
    </location>
</feature>
<reference evidence="3 4" key="1">
    <citation type="submission" date="2016-10" db="EMBL/GenBank/DDBJ databases">
        <authorList>
            <person name="de Groot N.N."/>
        </authorList>
    </citation>
    <scope>NUCLEOTIDE SEQUENCE [LARGE SCALE GENOMIC DNA]</scope>
    <source>
        <strain evidence="3 4">CGMCC 1.10457</strain>
    </source>
</reference>
<name>A0A1I6LBV5_9EURY</name>
<evidence type="ECO:0000256" key="1">
    <source>
        <dbReference type="SAM" id="MobiDB-lite"/>
    </source>
</evidence>
<dbReference type="PIRSF" id="PIRSF015000">
    <property type="entry name" value="UCP01500"/>
    <property type="match status" value="1"/>
</dbReference>
<evidence type="ECO:0000313" key="4">
    <source>
        <dbReference type="Proteomes" id="UP000199062"/>
    </source>
</evidence>
<dbReference type="EMBL" id="FOZK01000002">
    <property type="protein sequence ID" value="SFS00690.1"/>
    <property type="molecule type" value="Genomic_DNA"/>
</dbReference>
<dbReference type="OrthoDB" id="307287at2157"/>
<dbReference type="RefSeq" id="WP_089816739.1">
    <property type="nucleotide sequence ID" value="NZ_FOZK01000002.1"/>
</dbReference>
<keyword evidence="2" id="KW-0812">Transmembrane</keyword>
<protein>
    <submittedName>
        <fullName evidence="3">Uncharacterized membrane protein</fullName>
    </submittedName>
</protein>
<sequence>MARDHDGFDPEAPAQSEIGREMVDQSTGLGSVVAHMYRGELDREVNWRTRLDSTTNWAVTIIAGILAYAFSSEDVGHAIILVGIVIGVVFLVIEAGRFRRYDVFRSRVRSMQENLFANALDPSEGVEQRDWRRQLSEDYRRPTVKLSLQQALAHRLRRVYLPLLCGLLIVWLIRLTGADGSMIEAARVSGVPGLAVFAAVGLLYVTLFAIAFWPGQTDIAETSDEADRGDLDQTG</sequence>
<dbReference type="AlphaFoldDB" id="A0A1I6LBV5"/>
<dbReference type="InterPro" id="IPR014470">
    <property type="entry name" value="UCP01500"/>
</dbReference>
<keyword evidence="2" id="KW-1133">Transmembrane helix</keyword>
<feature type="transmembrane region" description="Helical" evidence="2">
    <location>
        <begin position="54"/>
        <end position="71"/>
    </location>
</feature>
<dbReference type="Pfam" id="PF10028">
    <property type="entry name" value="DUF2270"/>
    <property type="match status" value="1"/>
</dbReference>
<gene>
    <name evidence="3" type="ORF">SAMN05216559_2393</name>
</gene>
<evidence type="ECO:0000313" key="3">
    <source>
        <dbReference type="EMBL" id="SFS00690.1"/>
    </source>
</evidence>
<feature type="transmembrane region" description="Helical" evidence="2">
    <location>
        <begin position="77"/>
        <end position="96"/>
    </location>
</feature>
<feature type="transmembrane region" description="Helical" evidence="2">
    <location>
        <begin position="190"/>
        <end position="213"/>
    </location>
</feature>
<dbReference type="STRING" id="767519.SAMN05216559_2393"/>
<dbReference type="Proteomes" id="UP000199062">
    <property type="component" value="Unassembled WGS sequence"/>
</dbReference>
<keyword evidence="2" id="KW-0472">Membrane</keyword>
<evidence type="ECO:0000256" key="2">
    <source>
        <dbReference type="SAM" id="Phobius"/>
    </source>
</evidence>
<proteinExistence type="predicted"/>
<keyword evidence="4" id="KW-1185">Reference proteome</keyword>